<feature type="compositionally biased region" description="Basic and acidic residues" evidence="1">
    <location>
        <begin position="82"/>
        <end position="112"/>
    </location>
</feature>
<dbReference type="Proteomes" id="UP001518872">
    <property type="component" value="Unassembled WGS sequence"/>
</dbReference>
<sequence length="112" mass="12347">MSDHLLPIDVLDDLRNVLDDMDDWQFDPAGWADIDTLLERVAVSLASGATDEFRDAVAVLEWSGPTKAKSADSGATGKQPPKIREKVIRLRDTLESPKRSGQEKPSGESRSR</sequence>
<evidence type="ECO:0000256" key="1">
    <source>
        <dbReference type="SAM" id="MobiDB-lite"/>
    </source>
</evidence>
<reference evidence="3 4" key="1">
    <citation type="submission" date="2021-02" db="EMBL/GenBank/DDBJ databases">
        <authorList>
            <person name="Ra J.-S."/>
        </authorList>
    </citation>
    <scope>NUCLEOTIDE SEQUENCE [LARGE SCALE GENOMIC DNA]</scope>
    <source>
        <strain evidence="3 4">MMS20-R1-14</strain>
    </source>
</reference>
<name>A0ABS2IM31_9ACTN</name>
<dbReference type="RefSeq" id="WP_204923475.1">
    <property type="nucleotide sequence ID" value="NZ_JAFEUC010000001.1"/>
</dbReference>
<comment type="caution">
    <text evidence="3">The sequence shown here is derived from an EMBL/GenBank/DDBJ whole genome shotgun (WGS) entry which is preliminary data.</text>
</comment>
<organism evidence="3 4">
    <name type="scientific">Micromonospora humida</name>
    <dbReference type="NCBI Taxonomy" id="2809018"/>
    <lineage>
        <taxon>Bacteria</taxon>
        <taxon>Bacillati</taxon>
        <taxon>Actinomycetota</taxon>
        <taxon>Actinomycetes</taxon>
        <taxon>Micromonosporales</taxon>
        <taxon>Micromonosporaceae</taxon>
        <taxon>Micromonospora</taxon>
    </lineage>
</organism>
<dbReference type="EMBL" id="JAFEUC010000001">
    <property type="protein sequence ID" value="MBM7075417.1"/>
    <property type="molecule type" value="Genomic_DNA"/>
</dbReference>
<protein>
    <recommendedName>
        <fullName evidence="2">CATRA-Associated Small Protein domain-containing protein</fullName>
    </recommendedName>
</protein>
<evidence type="ECO:0000313" key="4">
    <source>
        <dbReference type="Proteomes" id="UP001518872"/>
    </source>
</evidence>
<evidence type="ECO:0000259" key="2">
    <source>
        <dbReference type="Pfam" id="PF20271"/>
    </source>
</evidence>
<feature type="region of interest" description="Disordered" evidence="1">
    <location>
        <begin position="64"/>
        <end position="112"/>
    </location>
</feature>
<feature type="domain" description="CATRA-Associated Small Protein" evidence="2">
    <location>
        <begin position="13"/>
        <end position="97"/>
    </location>
</feature>
<dbReference type="InterPro" id="IPR046924">
    <property type="entry name" value="CATASP"/>
</dbReference>
<accession>A0ABS2IM31</accession>
<gene>
    <name evidence="3" type="ORF">JQX11_03460</name>
</gene>
<dbReference type="Pfam" id="PF20271">
    <property type="entry name" value="CATASP"/>
    <property type="match status" value="1"/>
</dbReference>
<evidence type="ECO:0000313" key="3">
    <source>
        <dbReference type="EMBL" id="MBM7075417.1"/>
    </source>
</evidence>
<proteinExistence type="predicted"/>
<keyword evidence="4" id="KW-1185">Reference proteome</keyword>